<accession>R3W7V4</accession>
<keyword evidence="1" id="KW-1133">Transmembrane helix</keyword>
<feature type="transmembrane region" description="Helical" evidence="1">
    <location>
        <begin position="12"/>
        <end position="29"/>
    </location>
</feature>
<evidence type="ECO:0000313" key="3">
    <source>
        <dbReference type="EMBL" id="EOL43577.1"/>
    </source>
</evidence>
<protein>
    <recommendedName>
        <fullName evidence="2">Acyltransferase 3 domain-containing protein</fullName>
    </recommendedName>
</protein>
<sequence length="356" mass="40855">MKRHLGVELLRMVSMFMILILHILGNGGILDNVRIGSLNYYFFWGLEVLCFVAVNCFSLITGYFMSKGKWRIGKFLQLWVEVVFYSITLSFVAYFILGEIVPISMYADSLFPLFKKSYWFFSAYAGLFLFMPLLNKAINGLTKKEMTYGVFVILILGSGSILFRSDPFNLAEGYSMVWLIFMYFIGAFIRLHVNVDSINKKSIVGYYLGINVVSLGFIALRSMIGDFEGSRDTIWFIHYVSPLILASSILLFIIFLKTPINGKETSFLIEKIVPHSFAVYLIHTHPIIFYFMLKDRFIFLANESIIMATIQVLLFAILIYLSCLLIDCIRSLLFQFLQVPNVTDKIGKKLHQLIGI</sequence>
<dbReference type="PATRIC" id="fig|1158612.3.peg.2873"/>
<reference evidence="3 4" key="1">
    <citation type="submission" date="2013-02" db="EMBL/GenBank/DDBJ databases">
        <title>The Genome Sequence of Enterococcus caccae BAA-1240.</title>
        <authorList>
            <consortium name="The Broad Institute Genome Sequencing Platform"/>
            <consortium name="The Broad Institute Genome Sequencing Center for Infectious Disease"/>
            <person name="Earl A.M."/>
            <person name="Gilmore M.S."/>
            <person name="Lebreton F."/>
            <person name="Walker B."/>
            <person name="Young S.K."/>
            <person name="Zeng Q."/>
            <person name="Gargeya S."/>
            <person name="Fitzgerald M."/>
            <person name="Haas B."/>
            <person name="Abouelleil A."/>
            <person name="Alvarado L."/>
            <person name="Arachchi H.M."/>
            <person name="Berlin A.M."/>
            <person name="Chapman S.B."/>
            <person name="Dewar J."/>
            <person name="Goldberg J."/>
            <person name="Griggs A."/>
            <person name="Gujja S."/>
            <person name="Hansen M."/>
            <person name="Howarth C."/>
            <person name="Imamovic A."/>
            <person name="Larimer J."/>
            <person name="McCowan C."/>
            <person name="Murphy C."/>
            <person name="Neiman D."/>
            <person name="Pearson M."/>
            <person name="Priest M."/>
            <person name="Roberts A."/>
            <person name="Saif S."/>
            <person name="Shea T."/>
            <person name="Sisk P."/>
            <person name="Sykes S."/>
            <person name="Wortman J."/>
            <person name="Nusbaum C."/>
            <person name="Birren B."/>
        </authorList>
    </citation>
    <scope>NUCLEOTIDE SEQUENCE [LARGE SCALE GENOMIC DNA]</scope>
    <source>
        <strain evidence="3 4">ATCC BAA-1240</strain>
    </source>
</reference>
<dbReference type="eggNOG" id="COG3274">
    <property type="taxonomic scope" value="Bacteria"/>
</dbReference>
<proteinExistence type="predicted"/>
<dbReference type="RefSeq" id="WP_010772986.1">
    <property type="nucleotide sequence ID" value="NZ_KB946335.1"/>
</dbReference>
<feature type="transmembrane region" description="Helical" evidence="1">
    <location>
        <begin position="175"/>
        <end position="193"/>
    </location>
</feature>
<feature type="transmembrane region" description="Helical" evidence="1">
    <location>
        <begin position="117"/>
        <end position="134"/>
    </location>
</feature>
<comment type="caution">
    <text evidence="3">The sequence shown here is derived from an EMBL/GenBank/DDBJ whole genome shotgun (WGS) entry which is preliminary data.</text>
</comment>
<dbReference type="AlphaFoldDB" id="R3W7V4"/>
<dbReference type="GO" id="GO:0016747">
    <property type="term" value="F:acyltransferase activity, transferring groups other than amino-acyl groups"/>
    <property type="evidence" value="ECO:0007669"/>
    <property type="project" value="InterPro"/>
</dbReference>
<name>R3W7V4_9ENTE</name>
<dbReference type="Pfam" id="PF01757">
    <property type="entry name" value="Acyl_transf_3"/>
    <property type="match status" value="1"/>
</dbReference>
<dbReference type="InterPro" id="IPR002656">
    <property type="entry name" value="Acyl_transf_3_dom"/>
</dbReference>
<feature type="transmembrane region" description="Helical" evidence="1">
    <location>
        <begin position="146"/>
        <end position="163"/>
    </location>
</feature>
<dbReference type="Proteomes" id="UP000013840">
    <property type="component" value="Unassembled WGS sequence"/>
</dbReference>
<gene>
    <name evidence="3" type="ORF">UC7_02907</name>
</gene>
<feature type="transmembrane region" description="Helical" evidence="1">
    <location>
        <begin position="236"/>
        <end position="256"/>
    </location>
</feature>
<keyword evidence="1" id="KW-0812">Transmembrane</keyword>
<keyword evidence="1" id="KW-0472">Membrane</keyword>
<keyword evidence="4" id="KW-1185">Reference proteome</keyword>
<feature type="transmembrane region" description="Helical" evidence="1">
    <location>
        <begin position="205"/>
        <end position="224"/>
    </location>
</feature>
<feature type="transmembrane region" description="Helical" evidence="1">
    <location>
        <begin position="305"/>
        <end position="326"/>
    </location>
</feature>
<evidence type="ECO:0000259" key="2">
    <source>
        <dbReference type="Pfam" id="PF01757"/>
    </source>
</evidence>
<dbReference type="EMBL" id="AJAU01000022">
    <property type="protein sequence ID" value="EOL43577.1"/>
    <property type="molecule type" value="Genomic_DNA"/>
</dbReference>
<organism evidence="3 4">
    <name type="scientific">Enterococcus caccae ATCC BAA-1240</name>
    <dbReference type="NCBI Taxonomy" id="1158612"/>
    <lineage>
        <taxon>Bacteria</taxon>
        <taxon>Bacillati</taxon>
        <taxon>Bacillota</taxon>
        <taxon>Bacilli</taxon>
        <taxon>Lactobacillales</taxon>
        <taxon>Enterococcaceae</taxon>
        <taxon>Enterococcus</taxon>
    </lineage>
</organism>
<evidence type="ECO:0000256" key="1">
    <source>
        <dbReference type="SAM" id="Phobius"/>
    </source>
</evidence>
<dbReference type="STRING" id="317735.RU98_GL000081"/>
<feature type="transmembrane region" description="Helical" evidence="1">
    <location>
        <begin position="76"/>
        <end position="97"/>
    </location>
</feature>
<dbReference type="OrthoDB" id="9816377at2"/>
<evidence type="ECO:0000313" key="4">
    <source>
        <dbReference type="Proteomes" id="UP000013840"/>
    </source>
</evidence>
<feature type="transmembrane region" description="Helical" evidence="1">
    <location>
        <begin position="277"/>
        <end position="293"/>
    </location>
</feature>
<feature type="domain" description="Acyltransferase 3" evidence="2">
    <location>
        <begin position="6"/>
        <end position="326"/>
    </location>
</feature>
<feature type="transmembrane region" description="Helical" evidence="1">
    <location>
        <begin position="41"/>
        <end position="64"/>
    </location>
</feature>